<evidence type="ECO:0000256" key="4">
    <source>
        <dbReference type="ARBA" id="ARBA00022692"/>
    </source>
</evidence>
<dbReference type="RefSeq" id="WP_194449257.1">
    <property type="nucleotide sequence ID" value="NZ_CP063849.1"/>
</dbReference>
<comment type="subcellular location">
    <subcellularLocation>
        <location evidence="1">Cell membrane</location>
        <topology evidence="1">Multi-pass membrane protein</topology>
    </subcellularLocation>
</comment>
<dbReference type="Pfam" id="PF01313">
    <property type="entry name" value="Bac_export_3"/>
    <property type="match status" value="1"/>
</dbReference>
<organism evidence="8 9">
    <name type="scientific">Paludibaculum fermentans</name>
    <dbReference type="NCBI Taxonomy" id="1473598"/>
    <lineage>
        <taxon>Bacteria</taxon>
        <taxon>Pseudomonadati</taxon>
        <taxon>Acidobacteriota</taxon>
        <taxon>Terriglobia</taxon>
        <taxon>Bryobacterales</taxon>
        <taxon>Bryobacteraceae</taxon>
        <taxon>Paludibaculum</taxon>
    </lineage>
</organism>
<keyword evidence="5 7" id="KW-1133">Transmembrane helix</keyword>
<evidence type="ECO:0000313" key="9">
    <source>
        <dbReference type="Proteomes" id="UP000593892"/>
    </source>
</evidence>
<evidence type="ECO:0000256" key="2">
    <source>
        <dbReference type="ARBA" id="ARBA00006156"/>
    </source>
</evidence>
<dbReference type="PIRSF" id="PIRSF004669">
    <property type="entry name" value="FliQ"/>
    <property type="match status" value="1"/>
</dbReference>
<reference evidence="8 9" key="1">
    <citation type="submission" date="2020-10" db="EMBL/GenBank/DDBJ databases">
        <title>Complete genome sequence of Paludibaculum fermentans P105T, a facultatively anaerobic acidobacterium capable of dissimilatory Fe(III) reduction.</title>
        <authorList>
            <person name="Dedysh S.N."/>
            <person name="Beletsky A.V."/>
            <person name="Kulichevskaya I.S."/>
            <person name="Mardanov A.V."/>
            <person name="Ravin N.V."/>
        </authorList>
    </citation>
    <scope>NUCLEOTIDE SEQUENCE [LARGE SCALE GENOMIC DNA]</scope>
    <source>
        <strain evidence="8 9">P105</strain>
    </source>
</reference>
<evidence type="ECO:0000256" key="7">
    <source>
        <dbReference type="SAM" id="Phobius"/>
    </source>
</evidence>
<keyword evidence="3" id="KW-1003">Cell membrane</keyword>
<gene>
    <name evidence="8" type="ORF">IRI77_33360</name>
</gene>
<dbReference type="EMBL" id="CP063849">
    <property type="protein sequence ID" value="QOY87590.1"/>
    <property type="molecule type" value="Genomic_DNA"/>
</dbReference>
<proteinExistence type="inferred from homology"/>
<evidence type="ECO:0000313" key="8">
    <source>
        <dbReference type="EMBL" id="QOY87590.1"/>
    </source>
</evidence>
<dbReference type="Proteomes" id="UP000593892">
    <property type="component" value="Chromosome"/>
</dbReference>
<keyword evidence="8" id="KW-0282">Flagellum</keyword>
<comment type="similarity">
    <text evidence="2">Belongs to the FliQ/MopD/SpaQ family.</text>
</comment>
<dbReference type="PRINTS" id="PR00952">
    <property type="entry name" value="TYPE3IMQPROT"/>
</dbReference>
<feature type="transmembrane region" description="Helical" evidence="7">
    <location>
        <begin position="12"/>
        <end position="35"/>
    </location>
</feature>
<keyword evidence="9" id="KW-1185">Reference proteome</keyword>
<dbReference type="PANTHER" id="PTHR34040">
    <property type="entry name" value="FLAGELLAR BIOSYNTHETIC PROTEIN FLIQ"/>
    <property type="match status" value="1"/>
</dbReference>
<protein>
    <submittedName>
        <fullName evidence="8">Flagellar biosynthetic protein FliQ</fullName>
    </submittedName>
</protein>
<name>A0A7S7NPU5_PALFE</name>
<keyword evidence="4 7" id="KW-0812">Transmembrane</keyword>
<evidence type="ECO:0000256" key="6">
    <source>
        <dbReference type="ARBA" id="ARBA00023136"/>
    </source>
</evidence>
<evidence type="ECO:0000256" key="3">
    <source>
        <dbReference type="ARBA" id="ARBA00022475"/>
    </source>
</evidence>
<dbReference type="KEGG" id="pfer:IRI77_33360"/>
<dbReference type="PANTHER" id="PTHR34040:SF2">
    <property type="entry name" value="FLAGELLAR BIOSYNTHETIC PROTEIN FLIQ"/>
    <property type="match status" value="1"/>
</dbReference>
<dbReference type="GO" id="GO:0005886">
    <property type="term" value="C:plasma membrane"/>
    <property type="evidence" value="ECO:0007669"/>
    <property type="project" value="UniProtKB-SubCell"/>
</dbReference>
<keyword evidence="8" id="KW-0966">Cell projection</keyword>
<sequence length="89" mass="9819">MNSQIVVDVIRQALMTAFWLSLPLLAIGFIAGIVISLLQIVTSVQDPAFGSVPRLVAFLAGIVLFLPWMLMRLCSYTIALFGDFGRYAR</sequence>
<dbReference type="InterPro" id="IPR002191">
    <property type="entry name" value="Bac_export_3"/>
</dbReference>
<feature type="transmembrane region" description="Helical" evidence="7">
    <location>
        <begin position="55"/>
        <end position="81"/>
    </location>
</feature>
<evidence type="ECO:0000256" key="1">
    <source>
        <dbReference type="ARBA" id="ARBA00004651"/>
    </source>
</evidence>
<accession>A0A7S7NPU5</accession>
<keyword evidence="8" id="KW-0969">Cilium</keyword>
<evidence type="ECO:0000256" key="5">
    <source>
        <dbReference type="ARBA" id="ARBA00022989"/>
    </source>
</evidence>
<dbReference type="AlphaFoldDB" id="A0A7S7NPU5"/>
<dbReference type="GO" id="GO:0009306">
    <property type="term" value="P:protein secretion"/>
    <property type="evidence" value="ECO:0007669"/>
    <property type="project" value="InterPro"/>
</dbReference>
<keyword evidence="6 7" id="KW-0472">Membrane</keyword>